<dbReference type="EMBL" id="CP046173">
    <property type="protein sequence ID" value="QIS16962.1"/>
    <property type="molecule type" value="Genomic_DNA"/>
</dbReference>
<dbReference type="Pfam" id="PF19086">
    <property type="entry name" value="Terpene_syn_C_2"/>
    <property type="match status" value="1"/>
</dbReference>
<keyword evidence="2" id="KW-0460">Magnesium</keyword>
<dbReference type="PANTHER" id="PTHR35201:SF4">
    <property type="entry name" value="BETA-PINACENE SYNTHASE-RELATED"/>
    <property type="match status" value="1"/>
</dbReference>
<sequence>MRTTTVKNETAPEAVIPAIREPAMQPLWCPIPTAIHPDRREFDERNAGWRARFLADSPEAEQGGADRGACHPELAQVHDAAWCWAHEQNLIPQPAIEESLMRTQPELLACLAFPDAELERVMLVSEWLMWAFVIDDRFDDGPGGLDPAECGQVIEDLIAVLDGGATHSPLEVALADLREQTCRGRSQAWLRQFRRHTADYLWSYYVQAVGYAAGHGPTMGEFLSYRCDSVAMQALLDLHELMVDIDLPERARMLPAYRALRQAVTLHSTLINDLRSYGKETTTGHVDNIMKVLEQQHHLDHTTAVEHTTDLLAKTVQQIRTAQQQLLDDHMVAALSHGARGALRQCAEDYPAIAQADHDFHDRAARYAGGTDFRAGDRSVTSSRAWEGAAKLDDSVLVILAGLPQECWL</sequence>
<organism evidence="3 4">
    <name type="scientific">Nocardia terpenica</name>
    <dbReference type="NCBI Taxonomy" id="455432"/>
    <lineage>
        <taxon>Bacteria</taxon>
        <taxon>Bacillati</taxon>
        <taxon>Actinomycetota</taxon>
        <taxon>Actinomycetes</taxon>
        <taxon>Mycobacteriales</taxon>
        <taxon>Nocardiaceae</taxon>
        <taxon>Nocardia</taxon>
    </lineage>
</organism>
<dbReference type="EC" id="4.2.3.-" evidence="2"/>
<evidence type="ECO:0000256" key="1">
    <source>
        <dbReference type="ARBA" id="ARBA00023239"/>
    </source>
</evidence>
<dbReference type="InterPro" id="IPR008949">
    <property type="entry name" value="Isoprenoid_synthase_dom_sf"/>
</dbReference>
<evidence type="ECO:0000256" key="2">
    <source>
        <dbReference type="RuleBase" id="RU366034"/>
    </source>
</evidence>
<protein>
    <recommendedName>
        <fullName evidence="2">Terpene synthase</fullName>
        <ecNumber evidence="2">4.2.3.-</ecNumber>
    </recommendedName>
</protein>
<keyword evidence="1 2" id="KW-0456">Lyase</keyword>
<comment type="cofactor">
    <cofactor evidence="2">
        <name>Mg(2+)</name>
        <dbReference type="ChEBI" id="CHEBI:18420"/>
    </cofactor>
</comment>
<dbReference type="Gene3D" id="1.10.600.10">
    <property type="entry name" value="Farnesyl Diphosphate Synthase"/>
    <property type="match status" value="1"/>
</dbReference>
<name>A0A6G9YUT4_9NOCA</name>
<accession>A0A6G9YUT4</accession>
<reference evidence="3 4" key="1">
    <citation type="journal article" date="2019" name="ACS Chem. Biol.">
        <title>Identification and Mobilization of a Cryptic Antibiotic Biosynthesis Gene Locus from a Human-Pathogenic Nocardia Isolate.</title>
        <authorList>
            <person name="Herisse M."/>
            <person name="Ishida K."/>
            <person name="Porter J.L."/>
            <person name="Howden B."/>
            <person name="Hertweck C."/>
            <person name="Stinear T.P."/>
            <person name="Pidot S.J."/>
        </authorList>
    </citation>
    <scope>NUCLEOTIDE SEQUENCE [LARGE SCALE GENOMIC DNA]</scope>
    <source>
        <strain evidence="3 4">AUSMDU00012715</strain>
    </source>
</reference>
<dbReference type="SUPFAM" id="SSF48576">
    <property type="entry name" value="Terpenoid synthases"/>
    <property type="match status" value="1"/>
</dbReference>
<evidence type="ECO:0000313" key="4">
    <source>
        <dbReference type="Proteomes" id="UP000500953"/>
    </source>
</evidence>
<gene>
    <name evidence="3" type="ORF">F6W96_00130</name>
</gene>
<keyword evidence="2" id="KW-0479">Metal-binding</keyword>
<proteinExistence type="inferred from homology"/>
<dbReference type="InterPro" id="IPR034686">
    <property type="entry name" value="Terpene_cyclase-like_2"/>
</dbReference>
<dbReference type="GO" id="GO:0046872">
    <property type="term" value="F:metal ion binding"/>
    <property type="evidence" value="ECO:0007669"/>
    <property type="project" value="UniProtKB-KW"/>
</dbReference>
<dbReference type="SFLD" id="SFLDG01020">
    <property type="entry name" value="Terpene_Cyclase_Like_2"/>
    <property type="match status" value="1"/>
</dbReference>
<dbReference type="GO" id="GO:0010333">
    <property type="term" value="F:terpene synthase activity"/>
    <property type="evidence" value="ECO:0007669"/>
    <property type="project" value="InterPro"/>
</dbReference>
<dbReference type="Proteomes" id="UP000500953">
    <property type="component" value="Chromosome"/>
</dbReference>
<evidence type="ECO:0000313" key="3">
    <source>
        <dbReference type="EMBL" id="QIS16962.1"/>
    </source>
</evidence>
<dbReference type="SFLD" id="SFLDS00005">
    <property type="entry name" value="Isoprenoid_Synthase_Type_I"/>
    <property type="match status" value="1"/>
</dbReference>
<comment type="similarity">
    <text evidence="2">Belongs to the terpene synthase family.</text>
</comment>
<dbReference type="PANTHER" id="PTHR35201">
    <property type="entry name" value="TERPENE SYNTHASE"/>
    <property type="match status" value="1"/>
</dbReference>
<dbReference type="AlphaFoldDB" id="A0A6G9YUT4"/>